<dbReference type="Proteomes" id="UP001061361">
    <property type="component" value="Chromosome"/>
</dbReference>
<accession>A0ABN6RPY9</accession>
<evidence type="ECO:0000256" key="1">
    <source>
        <dbReference type="ARBA" id="ARBA00022448"/>
    </source>
</evidence>
<protein>
    <submittedName>
        <fullName evidence="7">Cytochrome c</fullName>
    </submittedName>
</protein>
<keyword evidence="8" id="KW-1185">Reference proteome</keyword>
<dbReference type="Gene3D" id="3.90.10.10">
    <property type="entry name" value="Cytochrome C3"/>
    <property type="match status" value="3"/>
</dbReference>
<dbReference type="Pfam" id="PF02085">
    <property type="entry name" value="Cytochrom_CIII"/>
    <property type="match status" value="3"/>
</dbReference>
<evidence type="ECO:0000256" key="2">
    <source>
        <dbReference type="ARBA" id="ARBA00022617"/>
    </source>
</evidence>
<keyword evidence="1" id="KW-0813">Transport</keyword>
<evidence type="ECO:0000259" key="6">
    <source>
        <dbReference type="Pfam" id="PF02085"/>
    </source>
</evidence>
<evidence type="ECO:0000256" key="5">
    <source>
        <dbReference type="ARBA" id="ARBA00023004"/>
    </source>
</evidence>
<name>A0ABN6RPY9_9BACT</name>
<keyword evidence="5" id="KW-0408">Iron</keyword>
<keyword evidence="4" id="KW-0249">Electron transport</keyword>
<evidence type="ECO:0000313" key="7">
    <source>
        <dbReference type="EMBL" id="BDQ32892.1"/>
    </source>
</evidence>
<dbReference type="CDD" id="cd08168">
    <property type="entry name" value="Cytochrom_C3"/>
    <property type="match status" value="3"/>
</dbReference>
<feature type="domain" description="Class III cytochrome C" evidence="6">
    <location>
        <begin position="113"/>
        <end position="173"/>
    </location>
</feature>
<organism evidence="7 8">
    <name type="scientific">Pseudodesulfovibrio portus</name>
    <dbReference type="NCBI Taxonomy" id="231439"/>
    <lineage>
        <taxon>Bacteria</taxon>
        <taxon>Pseudomonadati</taxon>
        <taxon>Thermodesulfobacteriota</taxon>
        <taxon>Desulfovibrionia</taxon>
        <taxon>Desulfovibrionales</taxon>
        <taxon>Desulfovibrionaceae</taxon>
    </lineage>
</organism>
<keyword evidence="3" id="KW-0479">Metal-binding</keyword>
<feature type="domain" description="Class III cytochrome C" evidence="6">
    <location>
        <begin position="180"/>
        <end position="244"/>
    </location>
</feature>
<evidence type="ECO:0000256" key="4">
    <source>
        <dbReference type="ARBA" id="ARBA00022982"/>
    </source>
</evidence>
<dbReference type="InterPro" id="IPR036280">
    <property type="entry name" value="Multihaem_cyt_sf"/>
</dbReference>
<feature type="domain" description="Class III cytochrome C" evidence="6">
    <location>
        <begin position="41"/>
        <end position="109"/>
    </location>
</feature>
<sequence length="246" mass="26628">MHKRYLPITIAAALLFLIALGGYIIPATPDELPVRVLLDNKGGKIILNHTAHADLMDQDCSACHHTTGNSPNPPACADCHAAKFDAAFRTGHQKTLPGDQCGTCHHPTASINKFMHDEHADDYAGGDCQACHHDTSIEPTPQSCSNCHMDGSNSVLRLRDAAHARCADCHVDLYDEGIKGCATCHERNPAKTDEPEKRACSSCHDTPTDQLVPTTMNAFHAKCMGCHEEQGTGPFGDDACYQCHMK</sequence>
<evidence type="ECO:0000313" key="8">
    <source>
        <dbReference type="Proteomes" id="UP001061361"/>
    </source>
</evidence>
<reference evidence="7" key="1">
    <citation type="submission" date="2022-08" db="EMBL/GenBank/DDBJ databases">
        <title>Genome Sequence of the sulphate-reducing bacterium, Pseudodesulfovibrio portus JCM14722.</title>
        <authorList>
            <person name="Kondo R."/>
            <person name="Kataoka T."/>
        </authorList>
    </citation>
    <scope>NUCLEOTIDE SEQUENCE</scope>
    <source>
        <strain evidence="7">JCM 14722</strain>
    </source>
</reference>
<gene>
    <name evidence="7" type="ORF">JCM14722_04340</name>
</gene>
<evidence type="ECO:0000256" key="3">
    <source>
        <dbReference type="ARBA" id="ARBA00022723"/>
    </source>
</evidence>
<dbReference type="EMBL" id="AP026708">
    <property type="protein sequence ID" value="BDQ32892.1"/>
    <property type="molecule type" value="Genomic_DNA"/>
</dbReference>
<proteinExistence type="predicted"/>
<dbReference type="InterPro" id="IPR020942">
    <property type="entry name" value="Cyt_c_III_dom"/>
</dbReference>
<dbReference type="SUPFAM" id="SSF48695">
    <property type="entry name" value="Multiheme cytochromes"/>
    <property type="match status" value="1"/>
</dbReference>
<keyword evidence="2" id="KW-0349">Heme</keyword>